<reference evidence="2" key="1">
    <citation type="journal article" date="2008" name="ISME J.">
        <title>Genomic patterns of recombination, clonal divergence and environment in marine microbial populations.</title>
        <authorList>
            <person name="Konstantinidis K.T."/>
            <person name="Delong E.F."/>
        </authorList>
    </citation>
    <scope>NUCLEOTIDE SEQUENCE</scope>
</reference>
<evidence type="ECO:0000313" key="2">
    <source>
        <dbReference type="EMBL" id="ABZ10030.1"/>
    </source>
</evidence>
<feature type="compositionally biased region" description="Low complexity" evidence="1">
    <location>
        <begin position="64"/>
        <end position="76"/>
    </location>
</feature>
<protein>
    <submittedName>
        <fullName evidence="2">Uncharacterized protein</fullName>
    </submittedName>
</protein>
<feature type="compositionally biased region" description="Polar residues" evidence="1">
    <location>
        <begin position="147"/>
        <end position="161"/>
    </location>
</feature>
<dbReference type="EMBL" id="EU016664">
    <property type="protein sequence ID" value="ABZ10030.1"/>
    <property type="molecule type" value="Genomic_DNA"/>
</dbReference>
<feature type="region of interest" description="Disordered" evidence="1">
    <location>
        <begin position="28"/>
        <end position="132"/>
    </location>
</feature>
<proteinExistence type="predicted"/>
<accession>B3TBS1</accession>
<feature type="compositionally biased region" description="Low complexity" evidence="1">
    <location>
        <begin position="37"/>
        <end position="57"/>
    </location>
</feature>
<name>B3TBS1_9ZZZZ</name>
<dbReference type="AlphaFoldDB" id="B3TBS1"/>
<organism evidence="2">
    <name type="scientific">uncultured marine microorganism HF4000_APKG10F13</name>
    <dbReference type="NCBI Taxonomy" id="455557"/>
    <lineage>
        <taxon>unclassified sequences</taxon>
        <taxon>environmental samples</taxon>
    </lineage>
</organism>
<feature type="region of interest" description="Disordered" evidence="1">
    <location>
        <begin position="147"/>
        <end position="183"/>
    </location>
</feature>
<sequence>MVRLVAASRRRQIPRSGTMVEVTWKSPPRLVRRPCTAPSSAAAAPWMSSPRCSSSRSQPKLRASRSINSSAASGSRGPSKAISAGAPGPGRGCSSRTMKVWHCTSSRMRSISEPVKKRVSRDRNGPSTSVSPACSSATMCASTCGRSPHRNSGSIATSVTEAANRFSSRSPSGKKHSSGSRISLPAPILAGLAMYAATSGSSNRRASASA</sequence>
<evidence type="ECO:0000256" key="1">
    <source>
        <dbReference type="SAM" id="MobiDB-lite"/>
    </source>
</evidence>
<gene>
    <name evidence="2" type="ORF">ALOHA_HF4000APKG10F13ctg1g13</name>
</gene>